<dbReference type="PANTHER" id="PTHR33343">
    <property type="entry name" value="54S RIBOSOMAL PROTEIN BL35M"/>
    <property type="match status" value="1"/>
</dbReference>
<evidence type="ECO:0000313" key="9">
    <source>
        <dbReference type="Proteomes" id="UP000182108"/>
    </source>
</evidence>
<sequence>MPKMKTKSGAAKRFKVRSSGSIKRSQAFKRHILTKKSPKRKRQLRGMVEVHPSDLSLVKKMMPYA</sequence>
<organism evidence="8 9">
    <name type="scientific">Tepidiphilus thermophilus</name>
    <dbReference type="NCBI Taxonomy" id="876478"/>
    <lineage>
        <taxon>Bacteria</taxon>
        <taxon>Pseudomonadati</taxon>
        <taxon>Pseudomonadota</taxon>
        <taxon>Hydrogenophilia</taxon>
        <taxon>Hydrogenophilales</taxon>
        <taxon>Hydrogenophilaceae</taxon>
        <taxon>Tepidiphilus</taxon>
    </lineage>
</organism>
<evidence type="ECO:0000256" key="5">
    <source>
        <dbReference type="HAMAP-Rule" id="MF_00514"/>
    </source>
</evidence>
<proteinExistence type="inferred from homology"/>
<name>A0A0K6IWW9_9PROT</name>
<dbReference type="InterPro" id="IPR037229">
    <property type="entry name" value="Ribosomal_bL35_sf"/>
</dbReference>
<dbReference type="SUPFAM" id="SSF143034">
    <property type="entry name" value="L35p-like"/>
    <property type="match status" value="1"/>
</dbReference>
<evidence type="ECO:0000256" key="1">
    <source>
        <dbReference type="ARBA" id="ARBA00006598"/>
    </source>
</evidence>
<dbReference type="NCBIfam" id="TIGR00001">
    <property type="entry name" value="rpmI_bact"/>
    <property type="match status" value="1"/>
</dbReference>
<dbReference type="GO" id="GO:0022625">
    <property type="term" value="C:cytosolic large ribosomal subunit"/>
    <property type="evidence" value="ECO:0007669"/>
    <property type="project" value="TreeGrafter"/>
</dbReference>
<dbReference type="GO" id="GO:0006412">
    <property type="term" value="P:translation"/>
    <property type="evidence" value="ECO:0007669"/>
    <property type="project" value="UniProtKB-UniRule"/>
</dbReference>
<dbReference type="AlphaFoldDB" id="A0A0K6IWW9"/>
<dbReference type="InterPro" id="IPR001706">
    <property type="entry name" value="Ribosomal_bL35"/>
</dbReference>
<dbReference type="GO" id="GO:0003735">
    <property type="term" value="F:structural constituent of ribosome"/>
    <property type="evidence" value="ECO:0007669"/>
    <property type="project" value="InterPro"/>
</dbReference>
<reference evidence="9" key="1">
    <citation type="submission" date="2015-08" db="EMBL/GenBank/DDBJ databases">
        <authorList>
            <person name="Babu N.S."/>
            <person name="Beckwith C.J."/>
            <person name="Beseler K.G."/>
            <person name="Brison A."/>
            <person name="Carone J.V."/>
            <person name="Caskin T.P."/>
            <person name="Diamond M."/>
            <person name="Durham M.E."/>
            <person name="Foxe J.M."/>
            <person name="Go M."/>
            <person name="Henderson B.A."/>
            <person name="Jones I.B."/>
            <person name="McGettigan J.A."/>
            <person name="Micheletti S.J."/>
            <person name="Nasrallah M.E."/>
            <person name="Ortiz D."/>
            <person name="Piller C.R."/>
            <person name="Privatt S.R."/>
            <person name="Schneider S.L."/>
            <person name="Sharp S."/>
            <person name="Smith T.C."/>
            <person name="Stanton J.D."/>
            <person name="Ullery H.E."/>
            <person name="Wilson R.J."/>
            <person name="Serrano M.G."/>
            <person name="Buck G."/>
            <person name="Lee V."/>
            <person name="Wang Y."/>
            <person name="Carvalho R."/>
            <person name="Voegtly L."/>
            <person name="Shi R."/>
            <person name="Duckworth R."/>
            <person name="Johnson A."/>
            <person name="Loviza R."/>
            <person name="Walstead R."/>
            <person name="Shah Z."/>
            <person name="Kiflezghi M."/>
            <person name="Wade K."/>
            <person name="Ball S.L."/>
            <person name="Bradley K.W."/>
            <person name="Asai D.J."/>
            <person name="Bowman C.A."/>
            <person name="Russell D.A."/>
            <person name="Pope W.H."/>
            <person name="Jacobs-Sera D."/>
            <person name="Hendrix R.W."/>
            <person name="Hatfull G.F."/>
        </authorList>
    </citation>
    <scope>NUCLEOTIDE SEQUENCE [LARGE SCALE GENOMIC DNA]</scope>
    <source>
        <strain evidence="9">JCM 19170</strain>
    </source>
</reference>
<comment type="similarity">
    <text evidence="1 5 6">Belongs to the bacterial ribosomal protein bL35 family.</text>
</comment>
<dbReference type="HAMAP" id="MF_00514">
    <property type="entry name" value="Ribosomal_bL35"/>
    <property type="match status" value="1"/>
</dbReference>
<dbReference type="PANTHER" id="PTHR33343:SF1">
    <property type="entry name" value="LARGE RIBOSOMAL SUBUNIT PROTEIN BL35M"/>
    <property type="match status" value="1"/>
</dbReference>
<dbReference type="PRINTS" id="PR00064">
    <property type="entry name" value="RIBOSOMALL35"/>
</dbReference>
<dbReference type="RefSeq" id="WP_028873846.1">
    <property type="nucleotide sequence ID" value="NZ_CYHH01000013.1"/>
</dbReference>
<feature type="region of interest" description="Disordered" evidence="7">
    <location>
        <begin position="1"/>
        <end position="27"/>
    </location>
</feature>
<evidence type="ECO:0000256" key="6">
    <source>
        <dbReference type="RuleBase" id="RU000568"/>
    </source>
</evidence>
<dbReference type="PROSITE" id="PS00936">
    <property type="entry name" value="RIBOSOMAL_L35"/>
    <property type="match status" value="1"/>
</dbReference>
<dbReference type="Pfam" id="PF01632">
    <property type="entry name" value="Ribosomal_L35p"/>
    <property type="match status" value="1"/>
</dbReference>
<evidence type="ECO:0000256" key="7">
    <source>
        <dbReference type="SAM" id="MobiDB-lite"/>
    </source>
</evidence>
<dbReference type="OrthoDB" id="47476at2"/>
<evidence type="ECO:0000313" key="8">
    <source>
        <dbReference type="EMBL" id="CUB07837.1"/>
    </source>
</evidence>
<dbReference type="Proteomes" id="UP000182108">
    <property type="component" value="Unassembled WGS sequence"/>
</dbReference>
<dbReference type="Gene3D" id="4.10.410.60">
    <property type="match status" value="1"/>
</dbReference>
<evidence type="ECO:0000256" key="4">
    <source>
        <dbReference type="ARBA" id="ARBA00071664"/>
    </source>
</evidence>
<gene>
    <name evidence="5" type="primary">rpmI</name>
    <name evidence="8" type="ORF">Ga0061068_1137</name>
</gene>
<dbReference type="InterPro" id="IPR021137">
    <property type="entry name" value="Ribosomal_bL35-like"/>
</dbReference>
<dbReference type="FunFam" id="4.10.410.60:FF:000001">
    <property type="entry name" value="50S ribosomal protein L35"/>
    <property type="match status" value="1"/>
</dbReference>
<feature type="compositionally biased region" description="Basic residues" evidence="7">
    <location>
        <begin position="1"/>
        <end position="16"/>
    </location>
</feature>
<keyword evidence="3 5" id="KW-0687">Ribonucleoprotein</keyword>
<keyword evidence="2 5" id="KW-0689">Ribosomal protein</keyword>
<dbReference type="InterPro" id="IPR018265">
    <property type="entry name" value="Ribosomal_bL35_CS"/>
</dbReference>
<evidence type="ECO:0000256" key="3">
    <source>
        <dbReference type="ARBA" id="ARBA00023274"/>
    </source>
</evidence>
<protein>
    <recommendedName>
        <fullName evidence="4 5">Large ribosomal subunit protein bL35</fullName>
    </recommendedName>
</protein>
<keyword evidence="9" id="KW-1185">Reference proteome</keyword>
<accession>A0A0K6IWW9</accession>
<evidence type="ECO:0000256" key="2">
    <source>
        <dbReference type="ARBA" id="ARBA00022980"/>
    </source>
</evidence>
<dbReference type="EMBL" id="CYHH01000013">
    <property type="protein sequence ID" value="CUB07837.1"/>
    <property type="molecule type" value="Genomic_DNA"/>
</dbReference>